<feature type="chain" id="PRO_5021411473" evidence="2">
    <location>
        <begin position="24"/>
        <end position="297"/>
    </location>
</feature>
<feature type="transmembrane region" description="Helical" evidence="1">
    <location>
        <begin position="260"/>
        <end position="282"/>
    </location>
</feature>
<keyword evidence="1" id="KW-1133">Transmembrane helix</keyword>
<name>A0A507SQN7_9BACT</name>
<keyword evidence="1" id="KW-0812">Transmembrane</keyword>
<sequence length="297" mass="33928">MKKKLLFLTSPLLAVAPISVVSASVSSTDNQKSTQDTKYEFYKAEAQKIKEYGDKLITKFSEEKTAYLINKLIELYNAELTKLESSEARSKGIYDLINHHDIILEIFNSLNKYENLGLGSLSTLNKGNTPEHSSPKDPDKFKRLEAEIKATLEKAKTTEGLDPRFGVLGEYKNDRLIIHDEKDLDIDKINLLMSYSLHNATKTYTDKLFNLYYEQLELNRKTTEKALDDNKLLQDRTKELGDANVKNEILKARIERGNKIWFIINGLQAFSIILLLVVVLILSKHDKPKATTEQKTK</sequence>
<keyword evidence="4" id="KW-1185">Reference proteome</keyword>
<dbReference type="EMBL" id="SMDN01000002">
    <property type="protein sequence ID" value="TQC54110.1"/>
    <property type="molecule type" value="Genomic_DNA"/>
</dbReference>
<dbReference type="AlphaFoldDB" id="A0A507SQN7"/>
<reference evidence="3 4" key="1">
    <citation type="submission" date="2019-03" db="EMBL/GenBank/DDBJ databases">
        <title>Characterization of a novel Mycoplasma cynos real-time PCR assay.</title>
        <authorList>
            <person name="Tallmadge R.L."/>
            <person name="Mitchell P.K."/>
            <person name="Goodman L."/>
        </authorList>
    </citation>
    <scope>NUCLEOTIDE SEQUENCE [LARGE SCALE GENOMIC DNA]</scope>
    <source>
        <strain evidence="3 4">1642</strain>
    </source>
</reference>
<evidence type="ECO:0000313" key="3">
    <source>
        <dbReference type="EMBL" id="TQC54110.1"/>
    </source>
</evidence>
<feature type="signal peptide" evidence="2">
    <location>
        <begin position="1"/>
        <end position="23"/>
    </location>
</feature>
<dbReference type="Proteomes" id="UP000320801">
    <property type="component" value="Unassembled WGS sequence"/>
</dbReference>
<dbReference type="RefSeq" id="WP_141483692.1">
    <property type="nucleotide sequence ID" value="NZ_SMDN01000002.1"/>
</dbReference>
<evidence type="ECO:0000313" key="4">
    <source>
        <dbReference type="Proteomes" id="UP000320801"/>
    </source>
</evidence>
<keyword evidence="1" id="KW-0472">Membrane</keyword>
<gene>
    <name evidence="3" type="ORF">E1I18_00705</name>
</gene>
<proteinExistence type="predicted"/>
<keyword evidence="2" id="KW-0732">Signal</keyword>
<evidence type="ECO:0000256" key="2">
    <source>
        <dbReference type="SAM" id="SignalP"/>
    </source>
</evidence>
<organism evidence="3 4">
    <name type="scientific">Mycoplasmopsis mucosicanis</name>
    <dbReference type="NCBI Taxonomy" id="458208"/>
    <lineage>
        <taxon>Bacteria</taxon>
        <taxon>Bacillati</taxon>
        <taxon>Mycoplasmatota</taxon>
        <taxon>Mycoplasmoidales</taxon>
        <taxon>Metamycoplasmataceae</taxon>
        <taxon>Mycoplasmopsis</taxon>
    </lineage>
</organism>
<protein>
    <submittedName>
        <fullName evidence="3">Uncharacterized protein</fullName>
    </submittedName>
</protein>
<comment type="caution">
    <text evidence="3">The sequence shown here is derived from an EMBL/GenBank/DDBJ whole genome shotgun (WGS) entry which is preliminary data.</text>
</comment>
<accession>A0A507SQN7</accession>
<evidence type="ECO:0000256" key="1">
    <source>
        <dbReference type="SAM" id="Phobius"/>
    </source>
</evidence>